<evidence type="ECO:0000313" key="5">
    <source>
        <dbReference type="Proteomes" id="UP000276029"/>
    </source>
</evidence>
<evidence type="ECO:0000313" key="4">
    <source>
        <dbReference type="Proteomes" id="UP000275727"/>
    </source>
</evidence>
<reference evidence="2 4" key="1">
    <citation type="submission" date="2018-06" db="EMBL/GenBank/DDBJ databases">
        <title>Complete Genome Sequence of the Microcystin-Degrading Bacterium Sphingosinicella microcystinivorans Strain B-9.</title>
        <authorList>
            <person name="Jin H."/>
            <person name="Nishizawa T."/>
            <person name="Guo Y."/>
            <person name="Nishizawa A."/>
            <person name="Park H."/>
            <person name="Kato H."/>
            <person name="Tsuji K."/>
            <person name="Harada K."/>
        </authorList>
    </citation>
    <scope>NUCLEOTIDE SEQUENCE [LARGE SCALE GENOMIC DNA]</scope>
    <source>
        <strain evidence="2 4">B9</strain>
    </source>
</reference>
<dbReference type="CDD" id="cd00293">
    <property type="entry name" value="USP-like"/>
    <property type="match status" value="1"/>
</dbReference>
<keyword evidence="5" id="KW-1185">Reference proteome</keyword>
<dbReference type="InterPro" id="IPR006016">
    <property type="entry name" value="UspA"/>
</dbReference>
<accession>A0AAD1D3J7</accession>
<dbReference type="Pfam" id="PF00582">
    <property type="entry name" value="Usp"/>
    <property type="match status" value="1"/>
</dbReference>
<evidence type="ECO:0000313" key="3">
    <source>
        <dbReference type="EMBL" id="RKS89232.1"/>
    </source>
</evidence>
<dbReference type="AlphaFoldDB" id="A0AAD1D3J7"/>
<dbReference type="KEGG" id="smic:SmB9_06480"/>
<dbReference type="Gene3D" id="3.40.50.620">
    <property type="entry name" value="HUPs"/>
    <property type="match status" value="1"/>
</dbReference>
<gene>
    <name evidence="3" type="ORF">DFR51_2447</name>
    <name evidence="2" type="ORF">SmB9_06480</name>
</gene>
<dbReference type="InterPro" id="IPR014729">
    <property type="entry name" value="Rossmann-like_a/b/a_fold"/>
</dbReference>
<organism evidence="2 4">
    <name type="scientific">Sphingosinicella microcystinivorans</name>
    <dbReference type="NCBI Taxonomy" id="335406"/>
    <lineage>
        <taxon>Bacteria</taxon>
        <taxon>Pseudomonadati</taxon>
        <taxon>Pseudomonadota</taxon>
        <taxon>Alphaproteobacteria</taxon>
        <taxon>Sphingomonadales</taxon>
        <taxon>Sphingosinicellaceae</taxon>
        <taxon>Sphingosinicella</taxon>
    </lineage>
</organism>
<feature type="domain" description="UspA" evidence="1">
    <location>
        <begin position="7"/>
        <end position="140"/>
    </location>
</feature>
<dbReference type="Proteomes" id="UP000276029">
    <property type="component" value="Unassembled WGS sequence"/>
</dbReference>
<protein>
    <submittedName>
        <fullName evidence="2 3">Universal stress protein</fullName>
    </submittedName>
</protein>
<sequence>MTEPNYLVVVDDTDESALAMRYAALRAKMTGGNIMLAHIIPKPEFLLSGGLQDMIAAEAQEAAEALLSRKAEEVMALSGQRPALVIREGKAIDEVSQMLTENNVHALILGAAAKGAPGPLVSHFSGERAGNLPCVVVIVPGGLDPDALDRLA</sequence>
<evidence type="ECO:0000259" key="1">
    <source>
        <dbReference type="Pfam" id="PF00582"/>
    </source>
</evidence>
<dbReference type="RefSeq" id="WP_121051400.1">
    <property type="nucleotide sequence ID" value="NZ_AP018711.1"/>
</dbReference>
<dbReference type="EMBL" id="AP018711">
    <property type="protein sequence ID" value="BBE32990.1"/>
    <property type="molecule type" value="Genomic_DNA"/>
</dbReference>
<name>A0AAD1D3J7_SPHMI</name>
<dbReference type="EMBL" id="RBWX01000008">
    <property type="protein sequence ID" value="RKS89232.1"/>
    <property type="molecule type" value="Genomic_DNA"/>
</dbReference>
<proteinExistence type="predicted"/>
<evidence type="ECO:0000313" key="2">
    <source>
        <dbReference type="EMBL" id="BBE32990.1"/>
    </source>
</evidence>
<dbReference type="Proteomes" id="UP000275727">
    <property type="component" value="Chromosome"/>
</dbReference>
<dbReference type="SUPFAM" id="SSF52402">
    <property type="entry name" value="Adenine nucleotide alpha hydrolases-like"/>
    <property type="match status" value="1"/>
</dbReference>
<reference evidence="3 5" key="2">
    <citation type="submission" date="2018-10" db="EMBL/GenBank/DDBJ databases">
        <title>Genomic Encyclopedia of Type Strains, Phase IV (KMG-IV): sequencing the most valuable type-strain genomes for metagenomic binning, comparative biology and taxonomic classification.</title>
        <authorList>
            <person name="Goeker M."/>
        </authorList>
    </citation>
    <scope>NUCLEOTIDE SEQUENCE [LARGE SCALE GENOMIC DNA]</scope>
    <source>
        <strain evidence="3 5">DSM 19791</strain>
    </source>
</reference>